<sequence length="93" mass="9571">MPQVTSELGCTLTGPMGSTPVTVNSSEVQLMPTAVASARVAAELDVPGPRSRGSSDTASPTMSTLPSRAWRSVSGVIDWLASVEPDSVTDRAP</sequence>
<comment type="caution">
    <text evidence="2">The sequence shown here is derived from an EMBL/GenBank/DDBJ whole genome shotgun (WGS) entry which is preliminary data.</text>
</comment>
<dbReference type="Proteomes" id="UP000020825">
    <property type="component" value="Unassembled WGS sequence"/>
</dbReference>
<evidence type="ECO:0000313" key="2">
    <source>
        <dbReference type="EMBL" id="EUA53429.1"/>
    </source>
</evidence>
<accession>X8CBG2</accession>
<organism evidence="2 3">
    <name type="scientific">Mycobacterium intracellulare 1956</name>
    <dbReference type="NCBI Taxonomy" id="1299331"/>
    <lineage>
        <taxon>Bacteria</taxon>
        <taxon>Bacillati</taxon>
        <taxon>Actinomycetota</taxon>
        <taxon>Actinomycetes</taxon>
        <taxon>Mycobacteriales</taxon>
        <taxon>Mycobacteriaceae</taxon>
        <taxon>Mycobacterium</taxon>
        <taxon>Mycobacterium avium complex (MAC)</taxon>
    </lineage>
</organism>
<reference evidence="2 3" key="1">
    <citation type="submission" date="2013-12" db="EMBL/GenBank/DDBJ databases">
        <authorList>
            <person name="Zelazny A."/>
            <person name="Olivier K."/>
            <person name="Holland S."/>
            <person name="Lenaerts A."/>
            <person name="Ordway D."/>
            <person name="DeGroote M.A."/>
            <person name="Parker T."/>
            <person name="Sizemore C."/>
            <person name="Tallon L.J."/>
            <person name="Sadzewicz L.K."/>
            <person name="Sengamalay N."/>
            <person name="Fraser C.M."/>
            <person name="Hine E."/>
            <person name="Shefchek K.A."/>
            <person name="Das S.P."/>
            <person name="Tettelin H."/>
        </authorList>
    </citation>
    <scope>NUCLEOTIDE SEQUENCE [LARGE SCALE GENOMIC DNA]</scope>
    <source>
        <strain evidence="2 3">1956</strain>
    </source>
</reference>
<feature type="region of interest" description="Disordered" evidence="1">
    <location>
        <begin position="44"/>
        <end position="66"/>
    </location>
</feature>
<dbReference type="EMBL" id="JAOG01000003">
    <property type="protein sequence ID" value="EUA53429.1"/>
    <property type="molecule type" value="Genomic_DNA"/>
</dbReference>
<name>X8CBG2_MYCIT</name>
<proteinExistence type="predicted"/>
<gene>
    <name evidence="2" type="ORF">I550_5065</name>
</gene>
<protein>
    <submittedName>
        <fullName evidence="2">Uncharacterized protein</fullName>
    </submittedName>
</protein>
<evidence type="ECO:0000256" key="1">
    <source>
        <dbReference type="SAM" id="MobiDB-lite"/>
    </source>
</evidence>
<dbReference type="AlphaFoldDB" id="X8CBG2"/>
<feature type="compositionally biased region" description="Polar residues" evidence="1">
    <location>
        <begin position="52"/>
        <end position="66"/>
    </location>
</feature>
<evidence type="ECO:0000313" key="3">
    <source>
        <dbReference type="Proteomes" id="UP000020825"/>
    </source>
</evidence>